<organism evidence="2 3">
    <name type="scientific">Streptomyces kunmingensis</name>
    <dbReference type="NCBI Taxonomy" id="68225"/>
    <lineage>
        <taxon>Bacteria</taxon>
        <taxon>Bacillati</taxon>
        <taxon>Actinomycetota</taxon>
        <taxon>Actinomycetes</taxon>
        <taxon>Kitasatosporales</taxon>
        <taxon>Streptomycetaceae</taxon>
        <taxon>Streptomyces</taxon>
    </lineage>
</organism>
<protein>
    <recommendedName>
        <fullName evidence="4">DUF2178 domain-containing protein</fullName>
    </recommendedName>
</protein>
<evidence type="ECO:0000256" key="1">
    <source>
        <dbReference type="SAM" id="Phobius"/>
    </source>
</evidence>
<keyword evidence="1" id="KW-0812">Transmembrane</keyword>
<keyword evidence="1" id="KW-0472">Membrane</keyword>
<keyword evidence="1" id="KW-1133">Transmembrane helix</keyword>
<dbReference type="EMBL" id="JAOZYB010000068">
    <property type="protein sequence ID" value="MEB3960918.1"/>
    <property type="molecule type" value="Genomic_DNA"/>
</dbReference>
<sequence>MSDLTISFTVAARGEGLDEPSDWALFVGIFALYLAIGFGLEYRAKRRRGAAQPARAAARGLFAERNGIAPKQHFASRMVMLVGALAAGATAYVTRGAPTAVQIVTVGVVAVLGIFAWAYFDHRTEPRDES</sequence>
<reference evidence="2 3" key="1">
    <citation type="submission" date="2022-10" db="EMBL/GenBank/DDBJ databases">
        <authorList>
            <person name="Xie J."/>
            <person name="Shen N."/>
        </authorList>
    </citation>
    <scope>NUCLEOTIDE SEQUENCE [LARGE SCALE GENOMIC DNA]</scope>
    <source>
        <strain evidence="2 3">DSM 41681</strain>
    </source>
</reference>
<keyword evidence="3" id="KW-1185">Reference proteome</keyword>
<feature type="transmembrane region" description="Helical" evidence="1">
    <location>
        <begin position="100"/>
        <end position="120"/>
    </location>
</feature>
<feature type="transmembrane region" description="Helical" evidence="1">
    <location>
        <begin position="74"/>
        <end position="94"/>
    </location>
</feature>
<feature type="transmembrane region" description="Helical" evidence="1">
    <location>
        <begin position="23"/>
        <end position="40"/>
    </location>
</feature>
<evidence type="ECO:0000313" key="2">
    <source>
        <dbReference type="EMBL" id="MEB3960918.1"/>
    </source>
</evidence>
<accession>A0ABU6C878</accession>
<proteinExistence type="predicted"/>
<evidence type="ECO:0008006" key="4">
    <source>
        <dbReference type="Google" id="ProtNLM"/>
    </source>
</evidence>
<comment type="caution">
    <text evidence="2">The sequence shown here is derived from an EMBL/GenBank/DDBJ whole genome shotgun (WGS) entry which is preliminary data.</text>
</comment>
<dbReference type="Proteomes" id="UP001352223">
    <property type="component" value="Unassembled WGS sequence"/>
</dbReference>
<evidence type="ECO:0000313" key="3">
    <source>
        <dbReference type="Proteomes" id="UP001352223"/>
    </source>
</evidence>
<dbReference type="RefSeq" id="WP_324768097.1">
    <property type="nucleotide sequence ID" value="NZ_BAAATS010000028.1"/>
</dbReference>
<name>A0ABU6C878_9ACTN</name>
<gene>
    <name evidence="2" type="ORF">OKJ48_11770</name>
</gene>